<keyword evidence="2" id="KW-0472">Membrane</keyword>
<dbReference type="Pfam" id="PF16640">
    <property type="entry name" value="Big_3_5"/>
    <property type="match status" value="1"/>
</dbReference>
<feature type="transmembrane region" description="Helical" evidence="2">
    <location>
        <begin position="70"/>
        <end position="95"/>
    </location>
</feature>
<sequence length="2337" mass="237877">MSTLLFPGARDRLRASSTPAVLARSLLTAVLVIAAMPVVAIVALFALSLAAPALAATGPGAIVLGAGSTVLLYGTAGLALLFGVVLSGFVHAGAHAKNARLLRVSWNRTLRAFPRLVLALALLVVAFVAATALWPFISLALLIVAGARSVRPAGRNLAAGSAGPRALWSRVTPGSRRALLWAIPLIPALAALALLVAVLPASLATPGSLRELVTLAWARVRTGYRDLGAFALVAGVLASAASLGGISAAIALDPADDADITGPLLSSLAVLVVAVVLVQVCVGAAAAIFTPDATTRAPRLPPRASIRSIGALMSRGTRPATGRVAMVVIVALITVIAPLPAFAQSVTGSALLTPALALTVTGVDASTVITAEVRVSAEDGAGLVQFLDGTTTLGAPVELVTDPVDPSRFTAVLPPQPVFSAGSHDLSFVYAPVSALVATGQSPVTVYVVGQTPAAVTLPSAPPTPTPSPSPAPTPSATPSPTPSPAPTGTAPQLRAATVATEATDTVAQVYNTTVIGESLDLGVQVSAPAAPAGTVVPGRVNVYQGSTLLGEIDQSPVGGYVSLVSDKLVPGPATLRVEYIPEAGFAASEYFIDVTILKARTSFSGHVIVPDNYEMTWGDTHTVTVTVRSAVDEPRVLNAIVSSGGQNQIVATVPFTIVNGEATVVADFTRLLPGGTSYYTLQSPATALADAGSIGDYFAKQVDPAATETSLAVLDASGSPTQGNVHEPVTLTARVASPSSSSTPASGTVRFTSPGLYLGAPVAVNTEGVASVTFTPDTRQPYEVTAEYGGTGATGAYLPSTSTPVTVTPDGALTGVPDARWTGALTLVDTRLTVRYPTSGSLAAPTGTVTILDAAGMPVALDLGSGTLQSTFTLSAGEVTLPVRAPVGTSNYRVVYSGDPDYMPRTDALPAVTVTPPIVTLTAGTPGYYSEPTSFTVRVKDVPSGFVQGVTVYATAAGGLRTVVGTISVDASTGAGGMLAPLTGVGATTLTAEATFTPESGVAPVSSAPQTIIAPAPFAPVVTLTIDASTVYSATNRGISVTVQALSAGRVVTVPSGTVAIIRDNEGAQIGRVVLTGATDPSGWAYLNLDRSGLTGITASVPYGPFGAIETGPLVALPVPERNNYTSLSATSVVSGGVVAFDLLATVSGTPLDSTRSVTVLAEFNGEKKTVVLTRTGVVIDHGWLGTDVTFAGSVDFPAPGTGYFNIHVTGPGNGADVGAIDFTGAGVSVGRHTTTLLPSGTSTAVGGHPLSVTAAVTAVEPGGAAPTGTVTYTLAPAWVSCEAPVGDSCVFPGPAVRSGTNTLRASYAGDHENSPASATIDVQAQARTATLAVDFSVAPDQWIVGEPVTATWTVTTSARPAAGRVTVLVSGAEMCDGIALGDRCTFTVPPAGAGWTAESAYRVDFHSYDDAPDQSVTGRAAAPKRCYVVDAWAAVIDVTGATACTSQGRPGVLSGSTVRLTARPLAANYVLAGWQLNGVDVVSGTADGLTTSIVVSGSGTYSYRTVYAPKCFTLTLAPNSQIAAGTVTKDDVKGEILVATKPNCSDPDAPTTADRAALSAGKPRYAVGTVVNLRTETIDHALYGRYVVAAFDGLTRQPANPETDWGSVTMDSDRTVSATFAVRSCHAFVLDQSAGGTATIVSTSRPASSGALKPATGACRTSDGTPGYVPGTAVVIETVADTGYSFTKLDHGDDKPKPQDLVAVALTTEPAPTAVTRTTVLAGTDGYGYAHPVFSHKDCVSVTLRVTETTADYRAYGFRSGLTVHVYGVDPEAPVTECAAPVTAAPEDHFGLYKILSTTYSVVSSATVVVNGPRDRVPRRITWSTSYGDTTIASRPVGGPTPASDPVIYSSGGDYDAANGPGVDLSKLPAGERSVVINTSDMDPTCAAPTIQNPFGAPYQVRLTNNEWGAVKVCREANQAASFQTVVVTAAVSQIPTLRPVFSYATSVNASPDGRRYFDDRVTLSGSDTAALEYCARLNLTVRMHEDDGTVRVLGEGEAAQLIQDNGGCAPMNTRPGGTVTTGLTVDAQYHYTILNTPAVMPVLEVDGNGVSAPAVLDLKVNCVSVDVGDRTSRDGSTPPNCPGGGGNRYLKGSIVQLNGEVHDDEGLNGWDGGVDEQNGVTAWIVAETDRYGAVSIDYPSKWEKFKNGLSNFTQRLVSGLIIVATGVILVKMMLAKMVTLALKGIGSLVALAGGGDGMLNVMTKLDNAVTAVIKTVGLFSSCINTSAKGTGSLTDIPTGTLGAKGATATDTGLKVGSFAAAQAGKYLNSDGTTVAGSALMVIGSARTMVDLFGSNTSLYGKNATAAWTSMGTGLGGCMTEGLDDNAHLLLSDPK</sequence>
<reference evidence="4 5" key="1">
    <citation type="submission" date="2019-03" db="EMBL/GenBank/DDBJ databases">
        <title>Genomics of glacier-inhabiting Cryobacterium strains.</title>
        <authorList>
            <person name="Liu Q."/>
            <person name="Xin Y.-H."/>
        </authorList>
    </citation>
    <scope>NUCLEOTIDE SEQUENCE [LARGE SCALE GENOMIC DNA]</scope>
    <source>
        <strain evidence="4 5">MDB2-B</strain>
    </source>
</reference>
<evidence type="ECO:0000256" key="1">
    <source>
        <dbReference type="SAM" id="MobiDB-lite"/>
    </source>
</evidence>
<feature type="transmembrane region" description="Helical" evidence="2">
    <location>
        <begin position="116"/>
        <end position="145"/>
    </location>
</feature>
<proteinExistence type="predicted"/>
<feature type="transmembrane region" description="Helical" evidence="2">
    <location>
        <begin position="227"/>
        <end position="252"/>
    </location>
</feature>
<evidence type="ECO:0000313" key="4">
    <source>
        <dbReference type="EMBL" id="TFB85309.1"/>
    </source>
</evidence>
<dbReference type="Proteomes" id="UP000297608">
    <property type="component" value="Unassembled WGS sequence"/>
</dbReference>
<protein>
    <submittedName>
        <fullName evidence="4">Ig-like domain repeat protein</fullName>
    </submittedName>
</protein>
<gene>
    <name evidence="4" type="ORF">E3O44_14100</name>
</gene>
<keyword evidence="2" id="KW-0812">Transmembrane</keyword>
<feature type="compositionally biased region" description="Pro residues" evidence="1">
    <location>
        <begin position="460"/>
        <end position="486"/>
    </location>
</feature>
<keyword evidence="5" id="KW-1185">Reference proteome</keyword>
<evidence type="ECO:0000259" key="3">
    <source>
        <dbReference type="Pfam" id="PF16640"/>
    </source>
</evidence>
<feature type="transmembrane region" description="Helical" evidence="2">
    <location>
        <begin position="178"/>
        <end position="206"/>
    </location>
</feature>
<dbReference type="RefSeq" id="WP_134535411.1">
    <property type="nucleotide sequence ID" value="NZ_SOFG01000018.1"/>
</dbReference>
<evidence type="ECO:0000313" key="5">
    <source>
        <dbReference type="Proteomes" id="UP000297608"/>
    </source>
</evidence>
<evidence type="ECO:0000256" key="2">
    <source>
        <dbReference type="SAM" id="Phobius"/>
    </source>
</evidence>
<feature type="transmembrane region" description="Helical" evidence="2">
    <location>
        <begin position="264"/>
        <end position="289"/>
    </location>
</feature>
<dbReference type="Gene3D" id="2.60.40.10">
    <property type="entry name" value="Immunoglobulins"/>
    <property type="match status" value="2"/>
</dbReference>
<dbReference type="EMBL" id="SOFG01000018">
    <property type="protein sequence ID" value="TFB85309.1"/>
    <property type="molecule type" value="Genomic_DNA"/>
</dbReference>
<organism evidence="4 5">
    <name type="scientific">Cryobacterium algoricola</name>
    <dbReference type="NCBI Taxonomy" id="1259183"/>
    <lineage>
        <taxon>Bacteria</taxon>
        <taxon>Bacillati</taxon>
        <taxon>Actinomycetota</taxon>
        <taxon>Actinomycetes</taxon>
        <taxon>Micrococcales</taxon>
        <taxon>Microbacteriaceae</taxon>
        <taxon>Cryobacterium</taxon>
    </lineage>
</organism>
<comment type="caution">
    <text evidence="4">The sequence shown here is derived from an EMBL/GenBank/DDBJ whole genome shotgun (WGS) entry which is preliminary data.</text>
</comment>
<accession>A0ABY2ICI8</accession>
<keyword evidence="2" id="KW-1133">Transmembrane helix</keyword>
<dbReference type="InterPro" id="IPR013783">
    <property type="entry name" value="Ig-like_fold"/>
</dbReference>
<feature type="transmembrane region" description="Helical" evidence="2">
    <location>
        <begin position="324"/>
        <end position="343"/>
    </location>
</feature>
<feature type="region of interest" description="Disordered" evidence="1">
    <location>
        <begin position="458"/>
        <end position="494"/>
    </location>
</feature>
<name>A0ABY2ICI8_9MICO</name>
<dbReference type="InterPro" id="IPR032109">
    <property type="entry name" value="Big_3_5"/>
</dbReference>
<feature type="domain" description="Bacterial Ig-like" evidence="3">
    <location>
        <begin position="720"/>
        <end position="809"/>
    </location>
</feature>
<feature type="transmembrane region" description="Helical" evidence="2">
    <location>
        <begin position="21"/>
        <end position="50"/>
    </location>
</feature>